<dbReference type="AlphaFoldDB" id="A0A210Q2W5"/>
<protein>
    <submittedName>
        <fullName evidence="3">UPF0488 protein C8orf33-like</fullName>
    </submittedName>
</protein>
<evidence type="ECO:0000313" key="4">
    <source>
        <dbReference type="Proteomes" id="UP000242188"/>
    </source>
</evidence>
<accession>A0A210Q2W5</accession>
<comment type="caution">
    <text evidence="3">The sequence shown here is derived from an EMBL/GenBank/DDBJ whole genome shotgun (WGS) entry which is preliminary data.</text>
</comment>
<dbReference type="Pfam" id="PF15393">
    <property type="entry name" value="DUF4615"/>
    <property type="match status" value="1"/>
</dbReference>
<gene>
    <name evidence="3" type="ORF">KP79_PYT21594</name>
</gene>
<proteinExistence type="inferred from homology"/>
<evidence type="ECO:0000313" key="3">
    <source>
        <dbReference type="EMBL" id="OWF43080.1"/>
    </source>
</evidence>
<dbReference type="Proteomes" id="UP000242188">
    <property type="component" value="Unassembled WGS sequence"/>
</dbReference>
<keyword evidence="4" id="KW-1185">Reference proteome</keyword>
<feature type="compositionally biased region" description="Polar residues" evidence="2">
    <location>
        <begin position="155"/>
        <end position="167"/>
    </location>
</feature>
<dbReference type="OrthoDB" id="20277at2759"/>
<organism evidence="3 4">
    <name type="scientific">Mizuhopecten yessoensis</name>
    <name type="common">Japanese scallop</name>
    <name type="synonym">Patinopecten yessoensis</name>
    <dbReference type="NCBI Taxonomy" id="6573"/>
    <lineage>
        <taxon>Eukaryota</taxon>
        <taxon>Metazoa</taxon>
        <taxon>Spiralia</taxon>
        <taxon>Lophotrochozoa</taxon>
        <taxon>Mollusca</taxon>
        <taxon>Bivalvia</taxon>
        <taxon>Autobranchia</taxon>
        <taxon>Pteriomorphia</taxon>
        <taxon>Pectinida</taxon>
        <taxon>Pectinoidea</taxon>
        <taxon>Pectinidae</taxon>
        <taxon>Mizuhopecten</taxon>
    </lineage>
</organism>
<dbReference type="STRING" id="6573.A0A210Q2W5"/>
<feature type="compositionally biased region" description="Low complexity" evidence="2">
    <location>
        <begin position="93"/>
        <end position="104"/>
    </location>
</feature>
<evidence type="ECO:0000256" key="1">
    <source>
        <dbReference type="ARBA" id="ARBA00005707"/>
    </source>
</evidence>
<dbReference type="EMBL" id="NEDP02005167">
    <property type="protein sequence ID" value="OWF43080.1"/>
    <property type="molecule type" value="Genomic_DNA"/>
</dbReference>
<dbReference type="PANTHER" id="PTHR13602">
    <property type="entry name" value="UPF0488 PROTEIN C8ORF33"/>
    <property type="match status" value="1"/>
</dbReference>
<feature type="region of interest" description="Disordered" evidence="2">
    <location>
        <begin position="93"/>
        <end position="123"/>
    </location>
</feature>
<feature type="region of interest" description="Disordered" evidence="2">
    <location>
        <begin position="155"/>
        <end position="179"/>
    </location>
</feature>
<sequence>MTDQTATEEQFIRELHWCIEQLHLGLETQNPDSKQAREAQKVLKILCSDKAAVIKKRQAMRNTFGDYRQKMLNAEKKSAATLKKTKMTPKADSSSSVFYKKSASTQYNRQSGDEPSSMGDNCEEMGDNSMKSIEDDVSERLGNFTFVKSDENFTFGFQSPEKSSVNDLDTENSKKDSAIGSQCGSLAAETFVLQKTDNSFRFNFAGPS</sequence>
<dbReference type="InterPro" id="IPR029274">
    <property type="entry name" value="DUF4615"/>
</dbReference>
<reference evidence="3 4" key="1">
    <citation type="journal article" date="2017" name="Nat. Ecol. Evol.">
        <title>Scallop genome provides insights into evolution of bilaterian karyotype and development.</title>
        <authorList>
            <person name="Wang S."/>
            <person name="Zhang J."/>
            <person name="Jiao W."/>
            <person name="Li J."/>
            <person name="Xun X."/>
            <person name="Sun Y."/>
            <person name="Guo X."/>
            <person name="Huan P."/>
            <person name="Dong B."/>
            <person name="Zhang L."/>
            <person name="Hu X."/>
            <person name="Sun X."/>
            <person name="Wang J."/>
            <person name="Zhao C."/>
            <person name="Wang Y."/>
            <person name="Wang D."/>
            <person name="Huang X."/>
            <person name="Wang R."/>
            <person name="Lv J."/>
            <person name="Li Y."/>
            <person name="Zhang Z."/>
            <person name="Liu B."/>
            <person name="Lu W."/>
            <person name="Hui Y."/>
            <person name="Liang J."/>
            <person name="Zhou Z."/>
            <person name="Hou R."/>
            <person name="Li X."/>
            <person name="Liu Y."/>
            <person name="Li H."/>
            <person name="Ning X."/>
            <person name="Lin Y."/>
            <person name="Zhao L."/>
            <person name="Xing Q."/>
            <person name="Dou J."/>
            <person name="Li Y."/>
            <person name="Mao J."/>
            <person name="Guo H."/>
            <person name="Dou H."/>
            <person name="Li T."/>
            <person name="Mu C."/>
            <person name="Jiang W."/>
            <person name="Fu Q."/>
            <person name="Fu X."/>
            <person name="Miao Y."/>
            <person name="Liu J."/>
            <person name="Yu Q."/>
            <person name="Li R."/>
            <person name="Liao H."/>
            <person name="Li X."/>
            <person name="Kong Y."/>
            <person name="Jiang Z."/>
            <person name="Chourrout D."/>
            <person name="Li R."/>
            <person name="Bao Z."/>
        </authorList>
    </citation>
    <scope>NUCLEOTIDE SEQUENCE [LARGE SCALE GENOMIC DNA]</scope>
    <source>
        <strain evidence="3 4">PY_sf001</strain>
    </source>
</reference>
<name>A0A210Q2W5_MIZYE</name>
<comment type="similarity">
    <text evidence="1">Belongs to the UPF0488 family.</text>
</comment>
<feature type="compositionally biased region" description="Polar residues" evidence="2">
    <location>
        <begin position="105"/>
        <end position="114"/>
    </location>
</feature>
<evidence type="ECO:0000256" key="2">
    <source>
        <dbReference type="SAM" id="MobiDB-lite"/>
    </source>
</evidence>
<dbReference type="PANTHER" id="PTHR13602:SF2">
    <property type="entry name" value="UPF0488 PROTEIN C8ORF33"/>
    <property type="match status" value="1"/>
</dbReference>